<evidence type="ECO:0000259" key="8">
    <source>
        <dbReference type="Pfam" id="PF01478"/>
    </source>
</evidence>
<comment type="similarity">
    <text evidence="2">Belongs to the peptidase A24 family.</text>
</comment>
<dbReference type="InterPro" id="IPR000045">
    <property type="entry name" value="Prepilin_IV_endopep_pep"/>
</dbReference>
<dbReference type="GO" id="GO:0006465">
    <property type="term" value="P:signal peptide processing"/>
    <property type="evidence" value="ECO:0007669"/>
    <property type="project" value="TreeGrafter"/>
</dbReference>
<dbReference type="GO" id="GO:0005886">
    <property type="term" value="C:plasma membrane"/>
    <property type="evidence" value="ECO:0007669"/>
    <property type="project" value="UniProtKB-SubCell"/>
</dbReference>
<evidence type="ECO:0000256" key="2">
    <source>
        <dbReference type="ARBA" id="ARBA00005801"/>
    </source>
</evidence>
<evidence type="ECO:0000256" key="5">
    <source>
        <dbReference type="ARBA" id="ARBA00022989"/>
    </source>
</evidence>
<dbReference type="GO" id="GO:0004190">
    <property type="term" value="F:aspartic-type endopeptidase activity"/>
    <property type="evidence" value="ECO:0007669"/>
    <property type="project" value="InterPro"/>
</dbReference>
<evidence type="ECO:0000256" key="4">
    <source>
        <dbReference type="ARBA" id="ARBA00022692"/>
    </source>
</evidence>
<feature type="domain" description="Prepilin type IV endopeptidase peptidase" evidence="8">
    <location>
        <begin position="122"/>
        <end position="233"/>
    </location>
</feature>
<dbReference type="Pfam" id="PF06750">
    <property type="entry name" value="A24_N_bact"/>
    <property type="match status" value="1"/>
</dbReference>
<dbReference type="PANTHER" id="PTHR30487">
    <property type="entry name" value="TYPE 4 PREPILIN-LIKE PROTEINS LEADER PEPTIDE-PROCESSING ENZYME"/>
    <property type="match status" value="1"/>
</dbReference>
<name>A0A1F6WLW5_9BACT</name>
<dbReference type="Gene3D" id="1.20.120.1220">
    <property type="match status" value="1"/>
</dbReference>
<reference evidence="10 11" key="1">
    <citation type="journal article" date="2016" name="Nat. Commun.">
        <title>Thousands of microbial genomes shed light on interconnected biogeochemical processes in an aquifer system.</title>
        <authorList>
            <person name="Anantharaman K."/>
            <person name="Brown C.T."/>
            <person name="Hug L.A."/>
            <person name="Sharon I."/>
            <person name="Castelle C.J."/>
            <person name="Probst A.J."/>
            <person name="Thomas B.C."/>
            <person name="Singh A."/>
            <person name="Wilkins M.J."/>
            <person name="Karaoz U."/>
            <person name="Brodie E.L."/>
            <person name="Williams K.H."/>
            <person name="Hubbard S.S."/>
            <person name="Banfield J.F."/>
        </authorList>
    </citation>
    <scope>NUCLEOTIDE SEQUENCE [LARGE SCALE GENOMIC DNA]</scope>
</reference>
<feature type="transmembrane region" description="Helical" evidence="7">
    <location>
        <begin position="205"/>
        <end position="238"/>
    </location>
</feature>
<evidence type="ECO:0000256" key="7">
    <source>
        <dbReference type="SAM" id="Phobius"/>
    </source>
</evidence>
<keyword evidence="4 7" id="KW-0812">Transmembrane</keyword>
<dbReference type="EMBL" id="MFUH01000001">
    <property type="protein sequence ID" value="OGI82873.1"/>
    <property type="molecule type" value="Genomic_DNA"/>
</dbReference>
<comment type="caution">
    <text evidence="10">The sequence shown here is derived from an EMBL/GenBank/DDBJ whole genome shotgun (WGS) entry which is preliminary data.</text>
</comment>
<evidence type="ECO:0008006" key="12">
    <source>
        <dbReference type="Google" id="ProtNLM"/>
    </source>
</evidence>
<evidence type="ECO:0000259" key="9">
    <source>
        <dbReference type="Pfam" id="PF06750"/>
    </source>
</evidence>
<feature type="transmembrane region" description="Helical" evidence="7">
    <location>
        <begin position="171"/>
        <end position="193"/>
    </location>
</feature>
<dbReference type="InterPro" id="IPR050882">
    <property type="entry name" value="Prepilin_peptidase/N-MTase"/>
</dbReference>
<feature type="domain" description="Prepilin peptidase A24 N-terminal" evidence="9">
    <location>
        <begin position="11"/>
        <end position="106"/>
    </location>
</feature>
<keyword evidence="5 7" id="KW-1133">Transmembrane helix</keyword>
<dbReference type="InterPro" id="IPR010627">
    <property type="entry name" value="Prepilin_pept_A24_N"/>
</dbReference>
<evidence type="ECO:0000256" key="1">
    <source>
        <dbReference type="ARBA" id="ARBA00004651"/>
    </source>
</evidence>
<comment type="subcellular location">
    <subcellularLocation>
        <location evidence="1">Cell membrane</location>
        <topology evidence="1">Multi-pass membrane protein</topology>
    </subcellularLocation>
</comment>
<feature type="transmembrane region" description="Helical" evidence="7">
    <location>
        <begin position="7"/>
        <end position="28"/>
    </location>
</feature>
<keyword evidence="3" id="KW-1003">Cell membrane</keyword>
<sequence>MSAIISILSFVFGTIIGSFLNVVILRYHTGLSVWGGGLAPYPSGARGAGSFCFSCGHKLSACDLVPVFSFLFLGGRCRYCKSKISWQYPIVEILTGLVFLSVVLKFSNLLLFPYIIYSVFYILAFCFLIFISVYDFHHKIIPERPVWIFVILALLGSLFLQVYGANEAISYQLRALLAGPLMAAPFFILWAVSRGRWMGLGDAKLALGLGFLLGSSGAITALFLSFILGALVSVFLLIFRGRRFTMKSEIPFGPFLVVASFLVFIFNLNLPNLWLVA</sequence>
<organism evidence="10 11">
    <name type="scientific">Candidatus Nomurabacteria bacterium RIFCSPHIGHO2_02_FULL_42_24</name>
    <dbReference type="NCBI Taxonomy" id="1801757"/>
    <lineage>
        <taxon>Bacteria</taxon>
        <taxon>Candidatus Nomuraibacteriota</taxon>
    </lineage>
</organism>
<dbReference type="AlphaFoldDB" id="A0A1F6WLW5"/>
<feature type="transmembrane region" description="Helical" evidence="7">
    <location>
        <begin position="110"/>
        <end position="134"/>
    </location>
</feature>
<protein>
    <recommendedName>
        <fullName evidence="12">Prepilin peptidase</fullName>
    </recommendedName>
</protein>
<proteinExistence type="inferred from homology"/>
<evidence type="ECO:0000313" key="10">
    <source>
        <dbReference type="EMBL" id="OGI82873.1"/>
    </source>
</evidence>
<evidence type="ECO:0000256" key="3">
    <source>
        <dbReference type="ARBA" id="ARBA00022475"/>
    </source>
</evidence>
<accession>A0A1F6WLW5</accession>
<dbReference type="Pfam" id="PF01478">
    <property type="entry name" value="Peptidase_A24"/>
    <property type="match status" value="1"/>
</dbReference>
<gene>
    <name evidence="10" type="ORF">A3B93_02255</name>
</gene>
<feature type="transmembrane region" description="Helical" evidence="7">
    <location>
        <begin position="146"/>
        <end position="165"/>
    </location>
</feature>
<dbReference type="Proteomes" id="UP000179880">
    <property type="component" value="Unassembled WGS sequence"/>
</dbReference>
<evidence type="ECO:0000256" key="6">
    <source>
        <dbReference type="ARBA" id="ARBA00023136"/>
    </source>
</evidence>
<dbReference type="PANTHER" id="PTHR30487:SF0">
    <property type="entry name" value="PREPILIN LEADER PEPTIDASE_N-METHYLTRANSFERASE-RELATED"/>
    <property type="match status" value="1"/>
</dbReference>
<feature type="transmembrane region" description="Helical" evidence="7">
    <location>
        <begin position="86"/>
        <end position="104"/>
    </location>
</feature>
<evidence type="ECO:0000313" key="11">
    <source>
        <dbReference type="Proteomes" id="UP000179880"/>
    </source>
</evidence>
<feature type="transmembrane region" description="Helical" evidence="7">
    <location>
        <begin position="250"/>
        <end position="270"/>
    </location>
</feature>
<keyword evidence="6 7" id="KW-0472">Membrane</keyword>